<proteinExistence type="predicted"/>
<sequence>MESVYSIPVKNAIRIILLLAGLTILYPAAVQAKESAITQATAYVTRGESINVDALAIGDELSPQKPLTLLVWRSVSRRWASVGSSHSSHELGFAKVTGNKVLFTFTDTQALDPGSAYFGTTRSCTANGICPVDVEPDAAVRVFIAR</sequence>
<reference evidence="1 2" key="1">
    <citation type="submission" date="2019-02" db="EMBL/GenBank/DDBJ databases">
        <title>Prokaryotic population dynamics and viral predation in marine succession experiment using metagenomics: the confinement effect.</title>
        <authorList>
            <person name="Haro-Moreno J.M."/>
            <person name="Rodriguez-Valera F."/>
            <person name="Lopez-Perez M."/>
        </authorList>
    </citation>
    <scope>NUCLEOTIDE SEQUENCE [LARGE SCALE GENOMIC DNA]</scope>
    <source>
        <strain evidence="1">MED-G158</strain>
    </source>
</reference>
<protein>
    <submittedName>
        <fullName evidence="1">Uncharacterized protein</fullName>
    </submittedName>
</protein>
<dbReference type="EMBL" id="SHAH01000077">
    <property type="protein sequence ID" value="RZO74901.1"/>
    <property type="molecule type" value="Genomic_DNA"/>
</dbReference>
<comment type="caution">
    <text evidence="1">The sequence shown here is derived from an EMBL/GenBank/DDBJ whole genome shotgun (WGS) entry which is preliminary data.</text>
</comment>
<organism evidence="1 2">
    <name type="scientific">OM182 bacterium</name>
    <dbReference type="NCBI Taxonomy" id="2510334"/>
    <lineage>
        <taxon>Bacteria</taxon>
        <taxon>Pseudomonadati</taxon>
        <taxon>Pseudomonadota</taxon>
        <taxon>Gammaproteobacteria</taxon>
        <taxon>OMG group</taxon>
        <taxon>OM182 clade</taxon>
    </lineage>
</organism>
<name>A0A520RXI2_9GAMM</name>
<accession>A0A520RXI2</accession>
<gene>
    <name evidence="1" type="ORF">EVA69_05095</name>
</gene>
<evidence type="ECO:0000313" key="1">
    <source>
        <dbReference type="EMBL" id="RZO74901.1"/>
    </source>
</evidence>
<dbReference type="AlphaFoldDB" id="A0A520RXI2"/>
<evidence type="ECO:0000313" key="2">
    <source>
        <dbReference type="Proteomes" id="UP000320404"/>
    </source>
</evidence>
<dbReference type="Proteomes" id="UP000320404">
    <property type="component" value="Unassembled WGS sequence"/>
</dbReference>